<dbReference type="Pfam" id="PF00098">
    <property type="entry name" value="zf-CCHC"/>
    <property type="match status" value="4"/>
</dbReference>
<dbReference type="GO" id="GO:0006397">
    <property type="term" value="P:mRNA processing"/>
    <property type="evidence" value="ECO:0007669"/>
    <property type="project" value="UniProtKB-KW"/>
</dbReference>
<dbReference type="InterPro" id="IPR051714">
    <property type="entry name" value="Znf_CCHC_NABP"/>
</dbReference>
<feature type="domain" description="CCHC-type" evidence="4">
    <location>
        <begin position="10"/>
        <end position="23"/>
    </location>
</feature>
<gene>
    <name evidence="5" type="ORF">B0F90DRAFT_633162</name>
</gene>
<dbReference type="FunFam" id="4.10.60.10:FF:000016">
    <property type="entry name" value="Cellular nucleic acid-binding protein"/>
    <property type="match status" value="1"/>
</dbReference>
<keyword evidence="2" id="KW-0862">Zinc</keyword>
<sequence length="197" mass="22482">MAHHISRKGCFKCGNLGHIAENCTAQERLCYNCRKPGHESSACTEPRSVAAKQCYSCGGIGHIQAECPTLRLQGSNQKCYCYRCGGPNHMARDCLAPPYTVTEDMNGAKPPVKTCYKCKKDGHVRVVLFFLLLISHFFLMAHSFTLSHPFYFYFYFYFWQIARDCPEGREHVEGDHTWSEVQEDPWGNITLPADENR</sequence>
<feature type="domain" description="CCHC-type" evidence="4">
    <location>
        <begin position="81"/>
        <end position="94"/>
    </location>
</feature>
<dbReference type="PANTHER" id="PTHR23002">
    <property type="entry name" value="ZINC FINGER CCHC DOMAIN CONTAINING PROTEIN"/>
    <property type="match status" value="1"/>
</dbReference>
<evidence type="ECO:0000259" key="4">
    <source>
        <dbReference type="PROSITE" id="PS50158"/>
    </source>
</evidence>
<proteinExistence type="predicted"/>
<keyword evidence="2" id="KW-0863">Zinc-finger</keyword>
<dbReference type="GO" id="GO:0003676">
    <property type="term" value="F:nucleic acid binding"/>
    <property type="evidence" value="ECO:0007669"/>
    <property type="project" value="InterPro"/>
</dbReference>
<keyword evidence="3" id="KW-0472">Membrane</keyword>
<dbReference type="AlphaFoldDB" id="A0AAD4M1Z6"/>
<keyword evidence="3" id="KW-0812">Transmembrane</keyword>
<evidence type="ECO:0000256" key="2">
    <source>
        <dbReference type="PROSITE-ProRule" id="PRU00047"/>
    </source>
</evidence>
<dbReference type="GO" id="GO:0008270">
    <property type="term" value="F:zinc ion binding"/>
    <property type="evidence" value="ECO:0007669"/>
    <property type="project" value="UniProtKB-KW"/>
</dbReference>
<evidence type="ECO:0000256" key="3">
    <source>
        <dbReference type="SAM" id="Phobius"/>
    </source>
</evidence>
<keyword evidence="3" id="KW-1133">Transmembrane helix</keyword>
<keyword evidence="2" id="KW-0479">Metal-binding</keyword>
<reference evidence="5" key="1">
    <citation type="journal article" date="2022" name="New Phytol.">
        <title>Evolutionary transition to the ectomycorrhizal habit in the genomes of a hyperdiverse lineage of mushroom-forming fungi.</title>
        <authorList>
            <person name="Looney B."/>
            <person name="Miyauchi S."/>
            <person name="Morin E."/>
            <person name="Drula E."/>
            <person name="Courty P.E."/>
            <person name="Kohler A."/>
            <person name="Kuo A."/>
            <person name="LaButti K."/>
            <person name="Pangilinan J."/>
            <person name="Lipzen A."/>
            <person name="Riley R."/>
            <person name="Andreopoulos W."/>
            <person name="He G."/>
            <person name="Johnson J."/>
            <person name="Nolan M."/>
            <person name="Tritt A."/>
            <person name="Barry K.W."/>
            <person name="Grigoriev I.V."/>
            <person name="Nagy L.G."/>
            <person name="Hibbett D."/>
            <person name="Henrissat B."/>
            <person name="Matheny P.B."/>
            <person name="Labbe J."/>
            <person name="Martin F.M."/>
        </authorList>
    </citation>
    <scope>NUCLEOTIDE SEQUENCE</scope>
    <source>
        <strain evidence="5">BPL690</strain>
    </source>
</reference>
<protein>
    <recommendedName>
        <fullName evidence="4">CCHC-type domain-containing protein</fullName>
    </recommendedName>
</protein>
<dbReference type="SMART" id="SM00343">
    <property type="entry name" value="ZnF_C2HC"/>
    <property type="match status" value="5"/>
</dbReference>
<keyword evidence="6" id="KW-1185">Reference proteome</keyword>
<dbReference type="EMBL" id="WTXG01000024">
    <property type="protein sequence ID" value="KAI0299103.1"/>
    <property type="molecule type" value="Genomic_DNA"/>
</dbReference>
<feature type="domain" description="CCHC-type" evidence="4">
    <location>
        <begin position="54"/>
        <end position="68"/>
    </location>
</feature>
<accession>A0AAD4M1Z6</accession>
<dbReference type="Proteomes" id="UP001203297">
    <property type="component" value="Unassembled WGS sequence"/>
</dbReference>
<dbReference type="InterPro" id="IPR001878">
    <property type="entry name" value="Znf_CCHC"/>
</dbReference>
<evidence type="ECO:0000313" key="6">
    <source>
        <dbReference type="Proteomes" id="UP001203297"/>
    </source>
</evidence>
<feature type="domain" description="CCHC-type" evidence="4">
    <location>
        <begin position="30"/>
        <end position="45"/>
    </location>
</feature>
<dbReference type="SUPFAM" id="SSF57756">
    <property type="entry name" value="Retrovirus zinc finger-like domains"/>
    <property type="match status" value="2"/>
</dbReference>
<evidence type="ECO:0000256" key="1">
    <source>
        <dbReference type="ARBA" id="ARBA00022664"/>
    </source>
</evidence>
<feature type="transmembrane region" description="Helical" evidence="3">
    <location>
        <begin position="126"/>
        <end position="146"/>
    </location>
</feature>
<dbReference type="PROSITE" id="PS50158">
    <property type="entry name" value="ZF_CCHC"/>
    <property type="match status" value="4"/>
</dbReference>
<evidence type="ECO:0000313" key="5">
    <source>
        <dbReference type="EMBL" id="KAI0299103.1"/>
    </source>
</evidence>
<name>A0AAD4M1Z6_9AGAM</name>
<keyword evidence="1" id="KW-0507">mRNA processing</keyword>
<comment type="caution">
    <text evidence="5">The sequence shown here is derived from an EMBL/GenBank/DDBJ whole genome shotgun (WGS) entry which is preliminary data.</text>
</comment>
<dbReference type="InterPro" id="IPR036875">
    <property type="entry name" value="Znf_CCHC_sf"/>
</dbReference>
<organism evidence="5 6">
    <name type="scientific">Multifurca ochricompacta</name>
    <dbReference type="NCBI Taxonomy" id="376703"/>
    <lineage>
        <taxon>Eukaryota</taxon>
        <taxon>Fungi</taxon>
        <taxon>Dikarya</taxon>
        <taxon>Basidiomycota</taxon>
        <taxon>Agaricomycotina</taxon>
        <taxon>Agaricomycetes</taxon>
        <taxon>Russulales</taxon>
        <taxon>Russulaceae</taxon>
        <taxon>Multifurca</taxon>
    </lineage>
</organism>
<dbReference type="Gene3D" id="4.10.60.10">
    <property type="entry name" value="Zinc finger, CCHC-type"/>
    <property type="match status" value="2"/>
</dbReference>